<organism evidence="2 4">
    <name type="scientific">Pedobacter alluvionis</name>
    <dbReference type="NCBI Taxonomy" id="475253"/>
    <lineage>
        <taxon>Bacteria</taxon>
        <taxon>Pseudomonadati</taxon>
        <taxon>Bacteroidota</taxon>
        <taxon>Sphingobacteriia</taxon>
        <taxon>Sphingobacteriales</taxon>
        <taxon>Sphingobacteriaceae</taxon>
        <taxon>Pedobacter</taxon>
    </lineage>
</organism>
<evidence type="ECO:0000313" key="4">
    <source>
        <dbReference type="Proteomes" id="UP000273898"/>
    </source>
</evidence>
<evidence type="ECO:0000313" key="5">
    <source>
        <dbReference type="Proteomes" id="UP000297429"/>
    </source>
</evidence>
<evidence type="ECO:0000313" key="3">
    <source>
        <dbReference type="EMBL" id="TFB34099.1"/>
    </source>
</evidence>
<reference evidence="2 4" key="1">
    <citation type="submission" date="2018-10" db="EMBL/GenBank/DDBJ databases">
        <title>Genomic Encyclopedia of Archaeal and Bacterial Type Strains, Phase II (KMG-II): from individual species to whole genera.</title>
        <authorList>
            <person name="Goeker M."/>
        </authorList>
    </citation>
    <scope>NUCLEOTIDE SEQUENCE [LARGE SCALE GENOMIC DNA]</scope>
    <source>
        <strain evidence="2 4">DSM 19624</strain>
    </source>
</reference>
<dbReference type="EMBL" id="SOPX01000001">
    <property type="protein sequence ID" value="TFB34099.1"/>
    <property type="molecule type" value="Genomic_DNA"/>
</dbReference>
<comment type="caution">
    <text evidence="2">The sequence shown here is derived from an EMBL/GenBank/DDBJ whole genome shotgun (WGS) entry which is preliminary data.</text>
</comment>
<dbReference type="EMBL" id="RCCK01000011">
    <property type="protein sequence ID" value="RLJ76621.1"/>
    <property type="molecule type" value="Genomic_DNA"/>
</dbReference>
<dbReference type="Proteomes" id="UP000297429">
    <property type="component" value="Unassembled WGS sequence"/>
</dbReference>
<feature type="coiled-coil region" evidence="1">
    <location>
        <begin position="634"/>
        <end position="679"/>
    </location>
</feature>
<evidence type="ECO:0000256" key="1">
    <source>
        <dbReference type="SAM" id="Coils"/>
    </source>
</evidence>
<dbReference type="RefSeq" id="WP_121283500.1">
    <property type="nucleotide sequence ID" value="NZ_RCCK01000011.1"/>
</dbReference>
<reference evidence="3 5" key="2">
    <citation type="submission" date="2019-03" db="EMBL/GenBank/DDBJ databases">
        <authorList>
            <person name="He R.-H."/>
        </authorList>
    </citation>
    <scope>NUCLEOTIDE SEQUENCE [LARGE SCALE GENOMIC DNA]</scope>
    <source>
        <strain evidence="3 5">DSM 19624</strain>
    </source>
</reference>
<dbReference type="AlphaFoldDB" id="A0A497Y174"/>
<keyword evidence="5" id="KW-1185">Reference proteome</keyword>
<sequence length="1051" mass="117385">MSNHTNFAFSATGKIFELDASVTIIVRNNEKLILGELDTSRAEIKDLLNNNELGVNGLSSQFTLFNNLPGTFKAQVLKSADIWSVVILYNKNISGGKASLYTNVVVLADVKQLSLSIDTTFFRDGNVLEQFIYDTMTFFSIKKVALIVRNKASLAINQYLKRNASDHFPEMVLSDRYGNYQLVANSLFDLKNSESAFGKGLYQLIGLDHIDLIIGAALNASKFEAMLISADIKKDGYEIENLYFGIKKDYGFYLEAGGKLNFPLKDDVLTFILAGNLSVSSFTLSASSNYRIPLNTRISLSDLGLMIGVGATGLTFGMTGRVTTNNISIFAGFIVSQANIGLITAAITSTKGRTSLKDIIVDIAEVDFPGIEFLDVVALADFEINNAKMPQWEYPSHPDKANKAEILKNFNSSLPTELAIPGAENLQVSALGTSRQSIFTDTSTMRHYRVDSSGAISLNCQLFICSQPTKIGNYQMNVGFFLCGTIEIFNVKARGLFLIEPGNAILALIEISKIEIKGIFELTRSRKAMPMEPVEGGLAGALIKADAQGPVLYLNINRASKKLEFYLSAYVNILNIFQLDALMLLKDRKIYIDLELQYVGFKILFHLEGNYADFSSSGFSSRLVFDTSGFIKLLEEAQNAVRDAARSVQNSIENATRKLTEAQQQILNLSNTINEYNDYIRGYIDRREDASWWRLDDKIYYSAQILYYETLKVGVNVAIGVAYGALEIAKAALTLGGKVASGALEAVANILSAITRLLWIKSFVLSMEFTSNARKIEAELELTVFGNDIKLKGSLDVDKAMNDIGALITGFVKDKLSAKTKEVTSNINNGIFRTLSSETDYNLLTPKLQSIAQNKKDYYDLLEFHEMIEDFLFESNKKYLDEYEKQPDDWQQNTCEIEEVKLKNEVIQRQCVEAFDDEFVSSLDDVITLVRDNQARANISSEMDQQMTDLLDLVREINDQKTVARSLRSERRSLFLRVDDVIEDNNKVKRSFKANSDFSIDQANENYADGLSELLKKTFPDNTNEYGEEFKDAVAAAIYQFRNPPQVNPRR</sequence>
<name>A0A497Y174_9SPHI</name>
<proteinExistence type="predicted"/>
<keyword evidence="1" id="KW-0175">Coiled coil</keyword>
<accession>A0A497Y174</accession>
<dbReference type="Proteomes" id="UP000273898">
    <property type="component" value="Unassembled WGS sequence"/>
</dbReference>
<gene>
    <name evidence="2" type="ORF">BCL90_1664</name>
    <name evidence="3" type="ORF">E3V97_08665</name>
</gene>
<protein>
    <submittedName>
        <fullName evidence="2">Uncharacterized protein</fullName>
    </submittedName>
</protein>
<dbReference type="OrthoDB" id="718697at2"/>
<evidence type="ECO:0000313" key="2">
    <source>
        <dbReference type="EMBL" id="RLJ76621.1"/>
    </source>
</evidence>